<name>A0A1M6MZE3_9FIRM</name>
<dbReference type="GO" id="GO:0003677">
    <property type="term" value="F:DNA binding"/>
    <property type="evidence" value="ECO:0007669"/>
    <property type="project" value="UniProtKB-KW"/>
</dbReference>
<keyword evidence="5" id="KW-0804">Transcription</keyword>
<protein>
    <submittedName>
        <fullName evidence="7">Transcriptional regulator containing PAS, AAA-type ATPase, and DNA-binding Fis domains</fullName>
    </submittedName>
</protein>
<dbReference type="RefSeq" id="WP_073051097.1">
    <property type="nucleotide sequence ID" value="NZ_FQZL01000053.1"/>
</dbReference>
<dbReference type="InterPro" id="IPR025944">
    <property type="entry name" value="Sigma_54_int_dom_CS"/>
</dbReference>
<dbReference type="InterPro" id="IPR036388">
    <property type="entry name" value="WH-like_DNA-bd_sf"/>
</dbReference>
<dbReference type="EMBL" id="FQZL01000053">
    <property type="protein sequence ID" value="SHJ88762.1"/>
    <property type="molecule type" value="Genomic_DNA"/>
</dbReference>
<dbReference type="PROSITE" id="PS00675">
    <property type="entry name" value="SIGMA54_INTERACT_1"/>
    <property type="match status" value="1"/>
</dbReference>
<dbReference type="FunFam" id="3.40.50.300:FF:000006">
    <property type="entry name" value="DNA-binding transcriptional regulator NtrC"/>
    <property type="match status" value="1"/>
</dbReference>
<dbReference type="SMART" id="SM00382">
    <property type="entry name" value="AAA"/>
    <property type="match status" value="1"/>
</dbReference>
<dbReference type="InterPro" id="IPR025662">
    <property type="entry name" value="Sigma_54_int_dom_ATP-bd_1"/>
</dbReference>
<dbReference type="InterPro" id="IPR058031">
    <property type="entry name" value="AAA_lid_NorR"/>
</dbReference>
<evidence type="ECO:0000313" key="8">
    <source>
        <dbReference type="Proteomes" id="UP000184052"/>
    </source>
</evidence>
<accession>A0A1M6MZE3</accession>
<dbReference type="SUPFAM" id="SSF52540">
    <property type="entry name" value="P-loop containing nucleoside triphosphate hydrolases"/>
    <property type="match status" value="1"/>
</dbReference>
<keyword evidence="2" id="KW-0067">ATP-binding</keyword>
<dbReference type="GO" id="GO:0005524">
    <property type="term" value="F:ATP binding"/>
    <property type="evidence" value="ECO:0007669"/>
    <property type="project" value="UniProtKB-KW"/>
</dbReference>
<evidence type="ECO:0000256" key="4">
    <source>
        <dbReference type="ARBA" id="ARBA00023125"/>
    </source>
</evidence>
<sequence>MKNHENLQLIVVTLKSYAKEFYFRFLSRIFSKDISYEIFSLEEGIPENISAPVVLPTHDVVKDKVKELFPISKIIDTKKILSGKNIEQILSLPEQKKILVVHHPESIIYEIINNLHNLGITHINLIPYKKDQELDLSDIDTAISAGMTHLCPSSIENIIDLGGRIPTIETFLELLDALNLNIKYINNFIDIYIQELMIISKKLVNINRIANSLIQEQETILDVIDEGIISVENNIVKTINPTALKMLELKQNDIINTHFENIFNNCTVQKKHISNEDNTNILKINNDKKIVCHKTKVNESHYIFIFKEISKIQVLEQKLRQELSKKGHLAKYTFDDIIGESLAISTAKSKAKEFSENDFTILLLGESGTGKEMFAQAIHLASNRKNGPFLAINFAALPENLIESELFGYEEGAFTGAKKGGKPGIFELAHGGTIFLDEIGDAPLNIQVHLLRVLQEQEIMRVGGSEIIPVNIRVIAATNKNLEDSVKEKNFRNDLYYRLNVLPINIPNLYSRDNDLFIIINEHLKRKYNETKILNEEVKRILLNYNWPGNVRELINVTSYIYLVTKGKNIVEKKDLPSYFLKETVPNEELVNSHYFNLTKSKLEAEGNMDEFIEVLSILYNNKGLCIGRNKIRTLLSETDISLTEYKVKHLLKRLDSLNLISIGTTKQGSKLTPEGLIFIKHLLD</sequence>
<organism evidence="7 8">
    <name type="scientific">Dethiosulfatibacter aminovorans DSM 17477</name>
    <dbReference type="NCBI Taxonomy" id="1121476"/>
    <lineage>
        <taxon>Bacteria</taxon>
        <taxon>Bacillati</taxon>
        <taxon>Bacillota</taxon>
        <taxon>Tissierellia</taxon>
        <taxon>Dethiosulfatibacter</taxon>
    </lineage>
</organism>
<reference evidence="7 8" key="1">
    <citation type="submission" date="2016-11" db="EMBL/GenBank/DDBJ databases">
        <authorList>
            <person name="Jaros S."/>
            <person name="Januszkiewicz K."/>
            <person name="Wedrychowicz H."/>
        </authorList>
    </citation>
    <scope>NUCLEOTIDE SEQUENCE [LARGE SCALE GENOMIC DNA]</scope>
    <source>
        <strain evidence="7 8">DSM 17477</strain>
    </source>
</reference>
<feature type="domain" description="Sigma-54 factor interaction" evidence="6">
    <location>
        <begin position="337"/>
        <end position="563"/>
    </location>
</feature>
<evidence type="ECO:0000256" key="1">
    <source>
        <dbReference type="ARBA" id="ARBA00022741"/>
    </source>
</evidence>
<evidence type="ECO:0000256" key="3">
    <source>
        <dbReference type="ARBA" id="ARBA00023015"/>
    </source>
</evidence>
<evidence type="ECO:0000256" key="2">
    <source>
        <dbReference type="ARBA" id="ARBA00022840"/>
    </source>
</evidence>
<dbReference type="InterPro" id="IPR027417">
    <property type="entry name" value="P-loop_NTPase"/>
</dbReference>
<keyword evidence="3" id="KW-0805">Transcription regulation</keyword>
<dbReference type="Gene3D" id="1.10.10.10">
    <property type="entry name" value="Winged helix-like DNA-binding domain superfamily/Winged helix DNA-binding domain"/>
    <property type="match status" value="1"/>
</dbReference>
<dbReference type="PROSITE" id="PS50045">
    <property type="entry name" value="SIGMA54_INTERACT_4"/>
    <property type="match status" value="1"/>
</dbReference>
<keyword evidence="4 7" id="KW-0238">DNA-binding</keyword>
<dbReference type="Gene3D" id="1.10.8.60">
    <property type="match status" value="1"/>
</dbReference>
<dbReference type="STRING" id="1121476.SAMN02745751_03640"/>
<dbReference type="Pfam" id="PF25601">
    <property type="entry name" value="AAA_lid_14"/>
    <property type="match status" value="1"/>
</dbReference>
<dbReference type="Pfam" id="PF00158">
    <property type="entry name" value="Sigma54_activat"/>
    <property type="match status" value="1"/>
</dbReference>
<dbReference type="PROSITE" id="PS00688">
    <property type="entry name" value="SIGMA54_INTERACT_3"/>
    <property type="match status" value="1"/>
</dbReference>
<dbReference type="InterPro" id="IPR003593">
    <property type="entry name" value="AAA+_ATPase"/>
</dbReference>
<evidence type="ECO:0000259" key="6">
    <source>
        <dbReference type="PROSITE" id="PS50045"/>
    </source>
</evidence>
<dbReference type="InterPro" id="IPR025943">
    <property type="entry name" value="Sigma_54_int_dom_ATP-bd_2"/>
</dbReference>
<dbReference type="Proteomes" id="UP000184052">
    <property type="component" value="Unassembled WGS sequence"/>
</dbReference>
<evidence type="ECO:0000313" key="7">
    <source>
        <dbReference type="EMBL" id="SHJ88762.1"/>
    </source>
</evidence>
<evidence type="ECO:0000256" key="5">
    <source>
        <dbReference type="ARBA" id="ARBA00023163"/>
    </source>
</evidence>
<dbReference type="CDD" id="cd00009">
    <property type="entry name" value="AAA"/>
    <property type="match status" value="1"/>
</dbReference>
<keyword evidence="8" id="KW-1185">Reference proteome</keyword>
<dbReference type="AlphaFoldDB" id="A0A1M6MZE3"/>
<dbReference type="InterPro" id="IPR002078">
    <property type="entry name" value="Sigma_54_int"/>
</dbReference>
<gene>
    <name evidence="7" type="ORF">SAMN02745751_03640</name>
</gene>
<keyword evidence="1" id="KW-0547">Nucleotide-binding</keyword>
<dbReference type="PANTHER" id="PTHR32071">
    <property type="entry name" value="TRANSCRIPTIONAL REGULATORY PROTEIN"/>
    <property type="match status" value="1"/>
</dbReference>
<dbReference type="PROSITE" id="PS00676">
    <property type="entry name" value="SIGMA54_INTERACT_2"/>
    <property type="match status" value="1"/>
</dbReference>
<dbReference type="Gene3D" id="3.40.50.300">
    <property type="entry name" value="P-loop containing nucleotide triphosphate hydrolases"/>
    <property type="match status" value="1"/>
</dbReference>
<dbReference type="OrthoDB" id="5411866at2"/>
<dbReference type="GO" id="GO:0006355">
    <property type="term" value="P:regulation of DNA-templated transcription"/>
    <property type="evidence" value="ECO:0007669"/>
    <property type="project" value="InterPro"/>
</dbReference>
<proteinExistence type="predicted"/>
<dbReference type="PANTHER" id="PTHR32071:SF57">
    <property type="entry name" value="C4-DICARBOXYLATE TRANSPORT TRANSCRIPTIONAL REGULATORY PROTEIN DCTD"/>
    <property type="match status" value="1"/>
</dbReference>